<comment type="function">
    <text evidence="4 5">Required for flagellar hook formation. May act as a scaffolding protein.</text>
</comment>
<evidence type="ECO:0000313" key="10">
    <source>
        <dbReference type="Proteomes" id="UP000218731"/>
    </source>
</evidence>
<evidence type="ECO:0000256" key="1">
    <source>
        <dbReference type="ARBA" id="ARBA00010577"/>
    </source>
</evidence>
<feature type="domain" description="FlgD Tudor-like" evidence="7">
    <location>
        <begin position="93"/>
        <end position="229"/>
    </location>
</feature>
<evidence type="ECO:0000256" key="3">
    <source>
        <dbReference type="ARBA" id="ARBA00022795"/>
    </source>
</evidence>
<dbReference type="RefSeq" id="WP_016488464.1">
    <property type="nucleotide sequence ID" value="NZ_AP015029.1"/>
</dbReference>
<sequence length="233" mass="24100">MTTTNSTSDVSSAYLTSLQKQTSKTDSSTGAAGSALGKDAFLQLLVTQMKNQNPLDPQENGEFVAQLAQFSSLESMQSLNDSVTYIAAGLQSSQALQASSLVGRNVIVQTDKAVVDTSKDMKGTVNLTSSSTATSVGIYDKDDKLVRTLDLGTQKAGKVDFTWNGLNDDGEAAPAGTYTFKATASIDGKATAMTTNLPASVTSVTMGTNGSEMTLNLAGLGSVALSKIQSIGI</sequence>
<proteinExistence type="inferred from homology"/>
<evidence type="ECO:0000256" key="2">
    <source>
        <dbReference type="ARBA" id="ARBA00016013"/>
    </source>
</evidence>
<organism evidence="8 10">
    <name type="scientific">Pseudomonas putida</name>
    <name type="common">Arthrobacter siderocapsulatus</name>
    <dbReference type="NCBI Taxonomy" id="303"/>
    <lineage>
        <taxon>Bacteria</taxon>
        <taxon>Pseudomonadati</taxon>
        <taxon>Pseudomonadota</taxon>
        <taxon>Gammaproteobacteria</taxon>
        <taxon>Pseudomonadales</taxon>
        <taxon>Pseudomonadaceae</taxon>
        <taxon>Pseudomonas</taxon>
    </lineage>
</organism>
<keyword evidence="8" id="KW-0969">Cilium</keyword>
<feature type="domain" description="FlgD/Vpr Ig-like" evidence="6">
    <location>
        <begin position="117"/>
        <end position="186"/>
    </location>
</feature>
<dbReference type="NCBIfam" id="NF005176">
    <property type="entry name" value="PRK06655.1-1"/>
    <property type="match status" value="1"/>
</dbReference>
<dbReference type="Proteomes" id="UP000516786">
    <property type="component" value="Chromosome"/>
</dbReference>
<protein>
    <recommendedName>
        <fullName evidence="2 5">Basal-body rod modification protein FlgD</fullName>
    </recommendedName>
</protein>
<dbReference type="EMBL" id="AP015029">
    <property type="protein sequence ID" value="BAW24915.1"/>
    <property type="molecule type" value="Genomic_DNA"/>
</dbReference>
<keyword evidence="8" id="KW-0282">Flagellum</keyword>
<keyword evidence="8" id="KW-0966">Cell projection</keyword>
<keyword evidence="3 5" id="KW-1005">Bacterial flagellum biogenesis</keyword>
<dbReference type="Pfam" id="PF03963">
    <property type="entry name" value="FlgD"/>
    <property type="match status" value="1"/>
</dbReference>
<evidence type="ECO:0000313" key="9">
    <source>
        <dbReference type="EMBL" id="QOC96734.1"/>
    </source>
</evidence>
<dbReference type="Pfam" id="PF13861">
    <property type="entry name" value="FLgD_tudor"/>
    <property type="match status" value="1"/>
</dbReference>
<dbReference type="Gene3D" id="2.30.30.910">
    <property type="match status" value="1"/>
</dbReference>
<dbReference type="Gene3D" id="2.60.40.4070">
    <property type="match status" value="1"/>
</dbReference>
<dbReference type="GO" id="GO:0044781">
    <property type="term" value="P:bacterial-type flagellum organization"/>
    <property type="evidence" value="ECO:0007669"/>
    <property type="project" value="UniProtKB-UniRule"/>
</dbReference>
<dbReference type="Proteomes" id="UP000218731">
    <property type="component" value="Chromosome 1"/>
</dbReference>
<evidence type="ECO:0000313" key="11">
    <source>
        <dbReference type="Proteomes" id="UP000516786"/>
    </source>
</evidence>
<gene>
    <name evidence="9" type="primary">flgD</name>
    <name evidence="9" type="ORF">ID616_22055</name>
    <name evidence="8" type="ORF">KF715C_ch43420</name>
</gene>
<reference evidence="9 11" key="2">
    <citation type="submission" date="2020-09" db="EMBL/GenBank/DDBJ databases">
        <title>Co-existence of a novel multidrug-resistance efflux pump with carbapenem resistance gene blaVIM-2 in one megaplasmid in Pseudomonas putida.</title>
        <authorList>
            <person name="Peng K."/>
            <person name="Li R."/>
        </authorList>
    </citation>
    <scope>NUCLEOTIDE SEQUENCE [LARGE SCALE GENOMIC DNA]</scope>
    <source>
        <strain evidence="9 11">ZXPA-20</strain>
    </source>
</reference>
<dbReference type="InterPro" id="IPR025963">
    <property type="entry name" value="FLgD_Tudor"/>
</dbReference>
<dbReference type="InterPro" id="IPR025965">
    <property type="entry name" value="FlgD/Vpr_Ig-like"/>
</dbReference>
<dbReference type="InterPro" id="IPR005648">
    <property type="entry name" value="FlgD"/>
</dbReference>
<evidence type="ECO:0000256" key="4">
    <source>
        <dbReference type="ARBA" id="ARBA00024746"/>
    </source>
</evidence>
<evidence type="ECO:0000259" key="7">
    <source>
        <dbReference type="Pfam" id="PF13861"/>
    </source>
</evidence>
<comment type="similarity">
    <text evidence="1 5">Belongs to the FlgD family.</text>
</comment>
<evidence type="ECO:0000313" key="8">
    <source>
        <dbReference type="EMBL" id="BAW24915.1"/>
    </source>
</evidence>
<accession>A0A1L7NHJ1</accession>
<reference evidence="8 10" key="1">
    <citation type="submission" date="2015-11" db="EMBL/GenBank/DDBJ databases">
        <title>Complete genome sequencing of a biphenyl-degrading bacterium, Pseudomonas putida KF715 (=NBRC110667).</title>
        <authorList>
            <person name="Suenaga H."/>
            <person name="Fujihara N."/>
            <person name="Watanabe T."/>
            <person name="Hirose J."/>
            <person name="Kimura N."/>
            <person name="Yamazoe A."/>
            <person name="Hosoyama A."/>
            <person name="Shimodaira J."/>
            <person name="Furukawa K."/>
        </authorList>
    </citation>
    <scope>NUCLEOTIDE SEQUENCE [LARGE SCALE GENOMIC DNA]</scope>
    <source>
        <strain evidence="8 10">KF715</strain>
    </source>
</reference>
<evidence type="ECO:0000256" key="5">
    <source>
        <dbReference type="RuleBase" id="RU362076"/>
    </source>
</evidence>
<dbReference type="EMBL" id="CP061723">
    <property type="protein sequence ID" value="QOC96734.1"/>
    <property type="molecule type" value="Genomic_DNA"/>
</dbReference>
<name>A0A1L7NHJ1_PSEPU</name>
<evidence type="ECO:0000259" key="6">
    <source>
        <dbReference type="Pfam" id="PF13860"/>
    </source>
</evidence>
<dbReference type="Pfam" id="PF13860">
    <property type="entry name" value="FlgD_ig"/>
    <property type="match status" value="1"/>
</dbReference>
<dbReference type="AlphaFoldDB" id="A0A1L7NHJ1"/>